<dbReference type="GO" id="GO:0005576">
    <property type="term" value="C:extracellular region"/>
    <property type="evidence" value="ECO:0007669"/>
    <property type="project" value="TreeGrafter"/>
</dbReference>
<evidence type="ECO:0000256" key="11">
    <source>
        <dbReference type="SAM" id="Phobius"/>
    </source>
</evidence>
<gene>
    <name evidence="12" type="ORF">NONO_c09650</name>
</gene>
<keyword evidence="4 11" id="KW-0812">Transmembrane</keyword>
<dbReference type="STRING" id="1415166.NONO_c09650"/>
<dbReference type="RefSeq" id="WP_025347292.1">
    <property type="nucleotide sequence ID" value="NZ_CP006850.1"/>
</dbReference>
<keyword evidence="3" id="KW-1003">Cell membrane</keyword>
<evidence type="ECO:0000256" key="7">
    <source>
        <dbReference type="ARBA" id="ARBA00022840"/>
    </source>
</evidence>
<dbReference type="PANTHER" id="PTHR40765:SF2">
    <property type="entry name" value="ESX-2 SECRETION SYSTEM ATPASE ECCB2"/>
    <property type="match status" value="1"/>
</dbReference>
<name>W5T969_9NOCA</name>
<protein>
    <submittedName>
        <fullName evidence="12">Type VII secretion EccB-like protein</fullName>
    </submittedName>
</protein>
<dbReference type="PATRIC" id="fig|1415166.3.peg.978"/>
<keyword evidence="8 11" id="KW-1133">Transmembrane helix</keyword>
<evidence type="ECO:0000313" key="12">
    <source>
        <dbReference type="EMBL" id="AHH15772.1"/>
    </source>
</evidence>
<comment type="similarity">
    <text evidence="2">Belongs to the EccB family.</text>
</comment>
<evidence type="ECO:0000256" key="8">
    <source>
        <dbReference type="ARBA" id="ARBA00022989"/>
    </source>
</evidence>
<evidence type="ECO:0000256" key="6">
    <source>
        <dbReference type="ARBA" id="ARBA00022801"/>
    </source>
</evidence>
<keyword evidence="6" id="KW-0378">Hydrolase</keyword>
<reference evidence="12 13" key="1">
    <citation type="journal article" date="2014" name="Appl. Environ. Microbiol.">
        <title>Insights into the Microbial Degradation of Rubber and Gutta-Percha by Analysis of the Complete Genome of Nocardia nova SH22a.</title>
        <authorList>
            <person name="Luo Q."/>
            <person name="Hiessl S."/>
            <person name="Poehlein A."/>
            <person name="Daniel R."/>
            <person name="Steinbuchel A."/>
        </authorList>
    </citation>
    <scope>NUCLEOTIDE SEQUENCE [LARGE SCALE GENOMIC DNA]</scope>
    <source>
        <strain evidence="12">SH22a</strain>
    </source>
</reference>
<proteinExistence type="inferred from homology"/>
<dbReference type="NCBIfam" id="TIGR03919">
    <property type="entry name" value="T7SS_EccB"/>
    <property type="match status" value="1"/>
</dbReference>
<dbReference type="HOGENOM" id="CLU_036302_3_0_11"/>
<dbReference type="eggNOG" id="COG3266">
    <property type="taxonomic scope" value="Bacteria"/>
</dbReference>
<organism evidence="12 13">
    <name type="scientific">Nocardia nova SH22a</name>
    <dbReference type="NCBI Taxonomy" id="1415166"/>
    <lineage>
        <taxon>Bacteria</taxon>
        <taxon>Bacillati</taxon>
        <taxon>Actinomycetota</taxon>
        <taxon>Actinomycetes</taxon>
        <taxon>Mycobacteriales</taxon>
        <taxon>Nocardiaceae</taxon>
        <taxon>Nocardia</taxon>
    </lineage>
</organism>
<evidence type="ECO:0000313" key="13">
    <source>
        <dbReference type="Proteomes" id="UP000019150"/>
    </source>
</evidence>
<dbReference type="InterPro" id="IPR042485">
    <property type="entry name" value="T7SS_EccB_R3"/>
</dbReference>
<keyword evidence="5" id="KW-0547">Nucleotide-binding</keyword>
<dbReference type="EMBL" id="CP006850">
    <property type="protein sequence ID" value="AHH15772.1"/>
    <property type="molecule type" value="Genomic_DNA"/>
</dbReference>
<dbReference type="OrthoDB" id="3847604at2"/>
<accession>W5T969</accession>
<feature type="transmembrane region" description="Helical" evidence="11">
    <location>
        <begin position="43"/>
        <end position="64"/>
    </location>
</feature>
<evidence type="ECO:0000256" key="3">
    <source>
        <dbReference type="ARBA" id="ARBA00022475"/>
    </source>
</evidence>
<evidence type="ECO:0000256" key="1">
    <source>
        <dbReference type="ARBA" id="ARBA00004162"/>
    </source>
</evidence>
<dbReference type="GO" id="GO:0005524">
    <property type="term" value="F:ATP binding"/>
    <property type="evidence" value="ECO:0007669"/>
    <property type="project" value="UniProtKB-KW"/>
</dbReference>
<dbReference type="Gene3D" id="2.40.50.910">
    <property type="entry name" value="Type VII secretion system EccB, repeat 3 domain"/>
    <property type="match status" value="1"/>
</dbReference>
<dbReference type="KEGG" id="nno:NONO_c09650"/>
<dbReference type="Proteomes" id="UP000019150">
    <property type="component" value="Chromosome"/>
</dbReference>
<dbReference type="AlphaFoldDB" id="W5T969"/>
<evidence type="ECO:0000256" key="4">
    <source>
        <dbReference type="ARBA" id="ARBA00022692"/>
    </source>
</evidence>
<keyword evidence="13" id="KW-1185">Reference proteome</keyword>
<feature type="compositionally biased region" description="Low complexity" evidence="10">
    <location>
        <begin position="487"/>
        <end position="503"/>
    </location>
</feature>
<dbReference type="Pfam" id="PF05108">
    <property type="entry name" value="T7SS_ESX1_EccB"/>
    <property type="match status" value="1"/>
</dbReference>
<feature type="region of interest" description="Disordered" evidence="10">
    <location>
        <begin position="474"/>
        <end position="503"/>
    </location>
</feature>
<dbReference type="InterPro" id="IPR044857">
    <property type="entry name" value="T7SS_EccB_R1"/>
</dbReference>
<dbReference type="GO" id="GO:0005886">
    <property type="term" value="C:plasma membrane"/>
    <property type="evidence" value="ECO:0007669"/>
    <property type="project" value="UniProtKB-SubCell"/>
</dbReference>
<evidence type="ECO:0000256" key="5">
    <source>
        <dbReference type="ARBA" id="ARBA00022741"/>
    </source>
</evidence>
<dbReference type="PANTHER" id="PTHR40765">
    <property type="entry name" value="ESX-2 SECRETION SYSTEM ATPASE ECCB2"/>
    <property type="match status" value="1"/>
</dbReference>
<dbReference type="GO" id="GO:0016787">
    <property type="term" value="F:hydrolase activity"/>
    <property type="evidence" value="ECO:0007669"/>
    <property type="project" value="UniProtKB-KW"/>
</dbReference>
<dbReference type="Gene3D" id="3.30.2390.20">
    <property type="entry name" value="Type VII secretion system EccB, repeat 1 domain"/>
    <property type="match status" value="1"/>
</dbReference>
<evidence type="ECO:0000256" key="2">
    <source>
        <dbReference type="ARBA" id="ARBA00008149"/>
    </source>
</evidence>
<keyword evidence="7" id="KW-0067">ATP-binding</keyword>
<dbReference type="InterPro" id="IPR007795">
    <property type="entry name" value="T7SS_EccB"/>
</dbReference>
<sequence>MPSKPTTRWQVSGYRFLVRRMEHALVRRDVRMLHDPMRSQSRAYAVGLVLGIVALAGCGVLALLKPQGSIGDNKILLGKDSGAVYAVIDGVVHPALNLSSARLAVGEPAKAVSIKESELAKKPRGALIGIPGAPSSLNFDGSGKGRAWSICDGLKNDGSQDLSTTVIAGDPSLGSKASRLGEGAALLVQGRDAAYLVYDNQRARVDMNDPKVTEALGIRGKTPRPISPGLLNAIPEVLPIEPPKIVDPGGMPTYSLNNHRIGDVVHVATKDQYYVVLRTGLQSISPLTADIIRNSNTAVSTDPEIDQSQAVQQNVSNELPVQKYPVKAPTIVEAKDQPVACMSWKPVAGASDKTDGSKRATLAVITGYSLPIPDNAQTTPLAQADGSGQNVDAFYSTPGSGFFVQTTGIETDSQRRDSMFFIADTGVRYGIKDANAQKALGMDAEKAKPELAPDQIVGLLAAGPTLGRQEAMVAHDGVAPDPAPAKQLVQSKQDQQAQQQSPN</sequence>
<keyword evidence="9 11" id="KW-0472">Membrane</keyword>
<evidence type="ECO:0000256" key="10">
    <source>
        <dbReference type="SAM" id="MobiDB-lite"/>
    </source>
</evidence>
<comment type="subcellular location">
    <subcellularLocation>
        <location evidence="1">Cell membrane</location>
        <topology evidence="1">Single-pass membrane protein</topology>
    </subcellularLocation>
</comment>
<evidence type="ECO:0000256" key="9">
    <source>
        <dbReference type="ARBA" id="ARBA00023136"/>
    </source>
</evidence>